<dbReference type="EMBL" id="CP089983">
    <property type="protein sequence ID" value="WXB04600.1"/>
    <property type="molecule type" value="Genomic_DNA"/>
</dbReference>
<reference evidence="1" key="1">
    <citation type="submission" date="2021-12" db="EMBL/GenBank/DDBJ databases">
        <title>Discovery of the Pendulisporaceae a myxobacterial family with distinct sporulation behavior and unique specialized metabolism.</title>
        <authorList>
            <person name="Garcia R."/>
            <person name="Popoff A."/>
            <person name="Bader C.D."/>
            <person name="Loehr J."/>
            <person name="Walesch S."/>
            <person name="Walt C."/>
            <person name="Boldt J."/>
            <person name="Bunk B."/>
            <person name="Haeckl F.J.F.P.J."/>
            <person name="Gunesch A.P."/>
            <person name="Birkelbach J."/>
            <person name="Nuebel U."/>
            <person name="Pietschmann T."/>
            <person name="Bach T."/>
            <person name="Mueller R."/>
        </authorList>
    </citation>
    <scope>NUCLEOTIDE SEQUENCE</scope>
    <source>
        <strain evidence="1">MSr11367</strain>
    </source>
</reference>
<gene>
    <name evidence="1" type="ORF">LVJ94_47875</name>
</gene>
<proteinExistence type="predicted"/>
<evidence type="ECO:0000313" key="2">
    <source>
        <dbReference type="Proteomes" id="UP001374803"/>
    </source>
</evidence>
<name>A0ABZ2L2N9_9BACT</name>
<accession>A0ABZ2L2N9</accession>
<dbReference type="Proteomes" id="UP001374803">
    <property type="component" value="Chromosome"/>
</dbReference>
<evidence type="ECO:0000313" key="1">
    <source>
        <dbReference type="EMBL" id="WXB04600.1"/>
    </source>
</evidence>
<dbReference type="RefSeq" id="WP_394834244.1">
    <property type="nucleotide sequence ID" value="NZ_CP089929.1"/>
</dbReference>
<keyword evidence="2" id="KW-1185">Reference proteome</keyword>
<protein>
    <recommendedName>
        <fullName evidence="3">Transporter</fullName>
    </recommendedName>
</protein>
<evidence type="ECO:0008006" key="3">
    <source>
        <dbReference type="Google" id="ProtNLM"/>
    </source>
</evidence>
<sequence length="257" mass="27345">MRGRVLAAMSITLAMAPRAEARPTRPRFEPTDLELEDTGMAELDVQIGPAFGDGPGGNRMLLPDFELDLGILPNVELDIDGAFSVDHFAESSRTVASEALWTCVKLGVWDSREDGRGPNAYAIGLQLGPRIPIMDAHGIGYGALGLFGVSRERYHVVLNVGFILDPGESVHTGRPTSFVGGLDVDIALDRRGAWSLLGEIGGVYYTSRDPHDITAAAGIAWHVGEMLDLSAIVLGGAFSEADRLAVLVGAAPKVALW</sequence>
<organism evidence="1 2">
    <name type="scientific">Pendulispora rubella</name>
    <dbReference type="NCBI Taxonomy" id="2741070"/>
    <lineage>
        <taxon>Bacteria</taxon>
        <taxon>Pseudomonadati</taxon>
        <taxon>Myxococcota</taxon>
        <taxon>Myxococcia</taxon>
        <taxon>Myxococcales</taxon>
        <taxon>Sorangiineae</taxon>
        <taxon>Pendulisporaceae</taxon>
        <taxon>Pendulispora</taxon>
    </lineage>
</organism>